<organism evidence="3 4">
    <name type="scientific">Herbiconiux daphne</name>
    <dbReference type="NCBI Taxonomy" id="2970914"/>
    <lineage>
        <taxon>Bacteria</taxon>
        <taxon>Bacillati</taxon>
        <taxon>Actinomycetota</taxon>
        <taxon>Actinomycetes</taxon>
        <taxon>Micrococcales</taxon>
        <taxon>Microbacteriaceae</taxon>
        <taxon>Herbiconiux</taxon>
    </lineage>
</organism>
<feature type="compositionally biased region" description="Basic and acidic residues" evidence="1">
    <location>
        <begin position="44"/>
        <end position="73"/>
    </location>
</feature>
<keyword evidence="2" id="KW-0472">Membrane</keyword>
<evidence type="ECO:0000313" key="3">
    <source>
        <dbReference type="EMBL" id="MCS5732487.1"/>
    </source>
</evidence>
<proteinExistence type="predicted"/>
<dbReference type="RefSeq" id="WP_259537112.1">
    <property type="nucleotide sequence ID" value="NZ_JANLCJ010000001.1"/>
</dbReference>
<sequence length="79" mass="8473">MYDLGTWIIIAAIAAVILAIVVFSMRRGRQRGARSDAPTASGTGDERAADATPGKPEDRVGDNTLGDRSDVVRRARRGF</sequence>
<dbReference type="EMBL" id="JANLCJ010000001">
    <property type="protein sequence ID" value="MCS5732487.1"/>
    <property type="molecule type" value="Genomic_DNA"/>
</dbReference>
<dbReference type="Proteomes" id="UP001165586">
    <property type="component" value="Unassembled WGS sequence"/>
</dbReference>
<gene>
    <name evidence="3" type="ORF">N1032_01855</name>
</gene>
<evidence type="ECO:0000256" key="2">
    <source>
        <dbReference type="SAM" id="Phobius"/>
    </source>
</evidence>
<keyword evidence="2" id="KW-1133">Transmembrane helix</keyword>
<keyword evidence="4" id="KW-1185">Reference proteome</keyword>
<keyword evidence="2" id="KW-0812">Transmembrane</keyword>
<evidence type="ECO:0000256" key="1">
    <source>
        <dbReference type="SAM" id="MobiDB-lite"/>
    </source>
</evidence>
<feature type="transmembrane region" description="Helical" evidence="2">
    <location>
        <begin position="6"/>
        <end position="25"/>
    </location>
</feature>
<comment type="caution">
    <text evidence="3">The sequence shown here is derived from an EMBL/GenBank/DDBJ whole genome shotgun (WGS) entry which is preliminary data.</text>
</comment>
<name>A0ABT2GX28_9MICO</name>
<accession>A0ABT2GX28</accession>
<evidence type="ECO:0000313" key="4">
    <source>
        <dbReference type="Proteomes" id="UP001165586"/>
    </source>
</evidence>
<reference evidence="3" key="1">
    <citation type="submission" date="2022-08" db="EMBL/GenBank/DDBJ databases">
        <authorList>
            <person name="Deng Y."/>
            <person name="Han X.-F."/>
            <person name="Zhang Y.-Q."/>
        </authorList>
    </citation>
    <scope>NUCLEOTIDE SEQUENCE</scope>
    <source>
        <strain evidence="3">CPCC 203386</strain>
    </source>
</reference>
<protein>
    <submittedName>
        <fullName evidence="3">Uncharacterized protein</fullName>
    </submittedName>
</protein>
<feature type="region of interest" description="Disordered" evidence="1">
    <location>
        <begin position="28"/>
        <end position="79"/>
    </location>
</feature>